<accession>A0A4Z1J0I6</accession>
<reference evidence="1 2" key="1">
    <citation type="submission" date="2017-12" db="EMBL/GenBank/DDBJ databases">
        <title>Comparative genomics of Botrytis spp.</title>
        <authorList>
            <person name="Valero-Jimenez C.A."/>
            <person name="Tapia P."/>
            <person name="Veloso J."/>
            <person name="Silva-Moreno E."/>
            <person name="Staats M."/>
            <person name="Valdes J.H."/>
            <person name="Van Kan J.A.L."/>
        </authorList>
    </citation>
    <scope>NUCLEOTIDE SEQUENCE [LARGE SCALE GENOMIC DNA]</scope>
    <source>
        <strain evidence="1 2">MUCL2120</strain>
    </source>
</reference>
<name>A0A4Z1J0I6_9HELO</name>
<sequence>MVSQKWSAAMTRLSLDCGCNSTLKALVPRAMAKHFSIAFESDEVVAHALKSEIKTTAPTCAADFKGYFTVGNDSVMPKTIMAAVAAETSAASRGSGFDLTASQGNRFRDLDGTKVFNM</sequence>
<dbReference type="Proteomes" id="UP000297452">
    <property type="component" value="Unassembled WGS sequence"/>
</dbReference>
<organism evidence="1 2">
    <name type="scientific">Botryotinia narcissicola</name>
    <dbReference type="NCBI Taxonomy" id="278944"/>
    <lineage>
        <taxon>Eukaryota</taxon>
        <taxon>Fungi</taxon>
        <taxon>Dikarya</taxon>
        <taxon>Ascomycota</taxon>
        <taxon>Pezizomycotina</taxon>
        <taxon>Leotiomycetes</taxon>
        <taxon>Helotiales</taxon>
        <taxon>Sclerotiniaceae</taxon>
        <taxon>Botryotinia</taxon>
    </lineage>
</organism>
<comment type="caution">
    <text evidence="1">The sequence shown here is derived from an EMBL/GenBank/DDBJ whole genome shotgun (WGS) entry which is preliminary data.</text>
</comment>
<gene>
    <name evidence="1" type="ORF">BOTNAR_0047g00370</name>
</gene>
<evidence type="ECO:0000313" key="1">
    <source>
        <dbReference type="EMBL" id="TGO67169.1"/>
    </source>
</evidence>
<evidence type="ECO:0000313" key="2">
    <source>
        <dbReference type="Proteomes" id="UP000297452"/>
    </source>
</evidence>
<dbReference type="AlphaFoldDB" id="A0A4Z1J0I6"/>
<keyword evidence="2" id="KW-1185">Reference proteome</keyword>
<dbReference type="EMBL" id="PQXJ01000047">
    <property type="protein sequence ID" value="TGO67169.1"/>
    <property type="molecule type" value="Genomic_DNA"/>
</dbReference>
<proteinExistence type="predicted"/>
<protein>
    <submittedName>
        <fullName evidence="1">Uncharacterized protein</fullName>
    </submittedName>
</protein>